<evidence type="ECO:0000313" key="9">
    <source>
        <dbReference type="Proteomes" id="UP001437460"/>
    </source>
</evidence>
<feature type="domain" description="Adenosine deaminase" evidence="7">
    <location>
        <begin position="9"/>
        <end position="328"/>
    </location>
</feature>
<reference evidence="8 9" key="1">
    <citation type="submission" date="2024-03" db="EMBL/GenBank/DDBJ databases">
        <title>Human intestinal bacterial collection.</title>
        <authorList>
            <person name="Pauvert C."/>
            <person name="Hitch T.C.A."/>
            <person name="Clavel T."/>
        </authorList>
    </citation>
    <scope>NUCLEOTIDE SEQUENCE [LARGE SCALE GENOMIC DNA]</scope>
    <source>
        <strain evidence="8 9">CLA-AP-H27</strain>
    </source>
</reference>
<name>A0ABV1HKJ9_9FIRM</name>
<organism evidence="8 9">
    <name type="scientific">Ventrimonas faecis</name>
    <dbReference type="NCBI Taxonomy" id="3133170"/>
    <lineage>
        <taxon>Bacteria</taxon>
        <taxon>Bacillati</taxon>
        <taxon>Bacillota</taxon>
        <taxon>Clostridia</taxon>
        <taxon>Lachnospirales</taxon>
        <taxon>Lachnospiraceae</taxon>
        <taxon>Ventrimonas</taxon>
    </lineage>
</organism>
<keyword evidence="5 8" id="KW-0378">Hydrolase</keyword>
<dbReference type="PANTHER" id="PTHR11409">
    <property type="entry name" value="ADENOSINE DEAMINASE"/>
    <property type="match status" value="1"/>
</dbReference>
<keyword evidence="6" id="KW-0862">Zinc</keyword>
<dbReference type="EMBL" id="JBBMFJ010000010">
    <property type="protein sequence ID" value="MEQ2562851.1"/>
    <property type="molecule type" value="Genomic_DNA"/>
</dbReference>
<dbReference type="PANTHER" id="PTHR11409:SF43">
    <property type="entry name" value="ADENOSINE DEAMINASE"/>
    <property type="match status" value="1"/>
</dbReference>
<evidence type="ECO:0000256" key="5">
    <source>
        <dbReference type="ARBA" id="ARBA00022801"/>
    </source>
</evidence>
<dbReference type="InterPro" id="IPR006330">
    <property type="entry name" value="Ado/ade_deaminase"/>
</dbReference>
<dbReference type="Gene3D" id="3.20.20.140">
    <property type="entry name" value="Metal-dependent hydrolases"/>
    <property type="match status" value="1"/>
</dbReference>
<comment type="cofactor">
    <cofactor evidence="1">
        <name>Zn(2+)</name>
        <dbReference type="ChEBI" id="CHEBI:29105"/>
    </cofactor>
</comment>
<evidence type="ECO:0000256" key="6">
    <source>
        <dbReference type="ARBA" id="ARBA00022833"/>
    </source>
</evidence>
<evidence type="ECO:0000259" key="7">
    <source>
        <dbReference type="Pfam" id="PF00962"/>
    </source>
</evidence>
<evidence type="ECO:0000256" key="1">
    <source>
        <dbReference type="ARBA" id="ARBA00001947"/>
    </source>
</evidence>
<gene>
    <name evidence="8" type="primary">add</name>
    <name evidence="8" type="ORF">WMO41_06700</name>
</gene>
<dbReference type="SUPFAM" id="SSF51556">
    <property type="entry name" value="Metallo-dependent hydrolases"/>
    <property type="match status" value="1"/>
</dbReference>
<dbReference type="InterPro" id="IPR001365">
    <property type="entry name" value="A_deaminase_dom"/>
</dbReference>
<dbReference type="RefSeq" id="WP_349229082.1">
    <property type="nucleotide sequence ID" value="NZ_JBBMFJ010000010.1"/>
</dbReference>
<evidence type="ECO:0000313" key="8">
    <source>
        <dbReference type="EMBL" id="MEQ2562851.1"/>
    </source>
</evidence>
<dbReference type="GO" id="GO:0016787">
    <property type="term" value="F:hydrolase activity"/>
    <property type="evidence" value="ECO:0007669"/>
    <property type="project" value="UniProtKB-KW"/>
</dbReference>
<evidence type="ECO:0000256" key="2">
    <source>
        <dbReference type="ARBA" id="ARBA00006676"/>
    </source>
</evidence>
<comment type="similarity">
    <text evidence="2">Belongs to the metallo-dependent hydrolases superfamily. Adenosine and AMP deaminases family.</text>
</comment>
<dbReference type="InterPro" id="IPR032466">
    <property type="entry name" value="Metal_Hydrolase"/>
</dbReference>
<proteinExistence type="inferred from homology"/>
<accession>A0ABV1HKJ9</accession>
<dbReference type="Pfam" id="PF00962">
    <property type="entry name" value="A_deaminase"/>
    <property type="match status" value="1"/>
</dbReference>
<dbReference type="EC" id="3.5.4.4" evidence="3"/>
<keyword evidence="4" id="KW-0479">Metal-binding</keyword>
<keyword evidence="9" id="KW-1185">Reference proteome</keyword>
<sequence>MNQNGCYIDLHAHLDGSVTVDIAKKLAALQNIALPTDNDEELLALLSVPDSCESLNDFLQCFDLPGRLMQTPEGLQNAVTLVLENMAQDGVIYAELRFAPQFHTLGGMTQEEAVQAAIAGLKSAPIPGNLILCCMRGEGNEKANEETLALAKKYLVKDHGVTAMDLAGAEALFPTAKYLGLFEQAKELGIPYTVHAGEADGPESVRAAIQTGTKRIGHGVRSMENEEVVNLIREKGITLEMCPTSNRQTHAIPDMKQYPLVRFLESGIHVTVNTDDMGIERTCLSKEFDYLKREFGLTEEQQKQVVLNAADAAFASEETKKQLRAQVLAAYGASL</sequence>
<evidence type="ECO:0000256" key="3">
    <source>
        <dbReference type="ARBA" id="ARBA00012784"/>
    </source>
</evidence>
<dbReference type="Proteomes" id="UP001437460">
    <property type="component" value="Unassembled WGS sequence"/>
</dbReference>
<comment type="caution">
    <text evidence="8">The sequence shown here is derived from an EMBL/GenBank/DDBJ whole genome shotgun (WGS) entry which is preliminary data.</text>
</comment>
<evidence type="ECO:0000256" key="4">
    <source>
        <dbReference type="ARBA" id="ARBA00022723"/>
    </source>
</evidence>
<dbReference type="NCBIfam" id="TIGR01430">
    <property type="entry name" value="aden_deam"/>
    <property type="match status" value="1"/>
</dbReference>
<protein>
    <recommendedName>
        <fullName evidence="3">adenosine deaminase</fullName>
        <ecNumber evidence="3">3.5.4.4</ecNumber>
    </recommendedName>
</protein>